<keyword evidence="2" id="KW-1185">Reference proteome</keyword>
<sequence>MSLSKFLMKRLKNSPIVEIDTKEDADQVSVEFLLFSTTKLSPIKVIYKNHPEGCQRVHDGQEEFIKNKNYIELCSDDLESVLSSMRVLSHLSITISEESSLNKTDVTFLKHLKRILDLRPSSLIVNDFTLTLRSISSMPNALSVVVSCRSDIFKTLKLNAMNDHDKCVFEKTLPIDNSLQNVYADDQLVMLENLVNGELHDFYGTTKLFTYILAFSDEYPIDKSLIQESFEVTGKCCQSSNLGADQVTVKNTFSSNTTLSDFPTRHSESL</sequence>
<dbReference type="PhylomeDB" id="G5ECG9"/>
<dbReference type="InParanoid" id="G5ECG9"/>
<evidence type="ECO:0000313" key="1">
    <source>
        <dbReference type="EMBL" id="CAB04123.2"/>
    </source>
</evidence>
<dbReference type="GeneID" id="180190"/>
<dbReference type="PANTHER" id="PTHR23014:SF1">
    <property type="entry name" value="DUF38 DOMAIN-CONTAINING PROTEIN-RELATED"/>
    <property type="match status" value="1"/>
</dbReference>
<evidence type="ECO:0000313" key="2">
    <source>
        <dbReference type="Proteomes" id="UP000001940"/>
    </source>
</evidence>
<dbReference type="Proteomes" id="UP000001940">
    <property type="component" value="Chromosome V"/>
</dbReference>
<dbReference type="RefSeq" id="NP_507565.1">
    <property type="nucleotide sequence ID" value="NM_075164.4"/>
</dbReference>
<dbReference type="PaxDb" id="6239-F16H6.10"/>
<name>G5ECG9_CAEEL</name>
<gene>
    <name evidence="1" type="ORF">CELE_F16H6.10</name>
    <name evidence="1 3" type="ORF">F16H6.10</name>
</gene>
<dbReference type="FunCoup" id="G5ECG9">
    <property type="interactions" value="2"/>
</dbReference>
<keyword evidence="4" id="KW-1267">Proteomics identification</keyword>
<dbReference type="PANTHER" id="PTHR23014">
    <property type="entry name" value="F-BOX A PROTEIN"/>
    <property type="match status" value="1"/>
</dbReference>
<evidence type="ECO:0007829" key="4">
    <source>
        <dbReference type="PeptideAtlas" id="G5ECG9"/>
    </source>
</evidence>
<protein>
    <submittedName>
        <fullName evidence="1">FTH domain-containing protein</fullName>
    </submittedName>
</protein>
<dbReference type="CTD" id="180190"/>
<organism evidence="1 2">
    <name type="scientific">Caenorhabditis elegans</name>
    <dbReference type="NCBI Taxonomy" id="6239"/>
    <lineage>
        <taxon>Eukaryota</taxon>
        <taxon>Metazoa</taxon>
        <taxon>Ecdysozoa</taxon>
        <taxon>Nematoda</taxon>
        <taxon>Chromadorea</taxon>
        <taxon>Rhabditida</taxon>
        <taxon>Rhabditina</taxon>
        <taxon>Rhabditomorpha</taxon>
        <taxon>Rhabditoidea</taxon>
        <taxon>Rhabditidae</taxon>
        <taxon>Peloderinae</taxon>
        <taxon>Caenorhabditis</taxon>
    </lineage>
</organism>
<reference evidence="1 2" key="1">
    <citation type="journal article" date="1998" name="Science">
        <title>Genome sequence of the nematode C. elegans: a platform for investigating biology.</title>
        <authorList>
            <consortium name="The C. elegans sequencing consortium"/>
            <person name="Sulson J.E."/>
            <person name="Waterston R."/>
        </authorList>
    </citation>
    <scope>NUCLEOTIDE SEQUENCE [LARGE SCALE GENOMIC DNA]</scope>
    <source>
        <strain evidence="1 2">Bristol N2</strain>
    </source>
</reference>
<proteinExistence type="evidence at protein level"/>
<dbReference type="AlphaFoldDB" id="G5ECG9"/>
<dbReference type="HOGENOM" id="CLU_1031473_0_0_1"/>
<dbReference type="eggNOG" id="ENOG502TK2P">
    <property type="taxonomic scope" value="Eukaryota"/>
</dbReference>
<dbReference type="PIR" id="T21023">
    <property type="entry name" value="T21023"/>
</dbReference>
<dbReference type="WormBase" id="F16H6.10">
    <property type="protein sequence ID" value="CE27753"/>
    <property type="gene ID" value="WBGene00008900"/>
</dbReference>
<accession>G5ECG9</accession>
<dbReference type="EMBL" id="BX284605">
    <property type="protein sequence ID" value="CAB04123.2"/>
    <property type="molecule type" value="Genomic_DNA"/>
</dbReference>
<dbReference type="PIR" id="D89406">
    <property type="entry name" value="D89406"/>
</dbReference>
<dbReference type="PeptideAtlas" id="G5ECG9"/>
<dbReference type="KEGG" id="cel:CELE_F16H6.10"/>
<dbReference type="AGR" id="WB:WBGene00008900"/>
<dbReference type="GO" id="GO:0045087">
    <property type="term" value="P:innate immune response"/>
    <property type="evidence" value="ECO:0007007"/>
    <property type="project" value="WormBase"/>
</dbReference>
<dbReference type="Bgee" id="WBGene00008900">
    <property type="expression patterns" value="Expressed in larva and 3 other cell types or tissues"/>
</dbReference>
<evidence type="ECO:0000313" key="3">
    <source>
        <dbReference type="WormBase" id="F16H6.10"/>
    </source>
</evidence>